<evidence type="ECO:0000256" key="10">
    <source>
        <dbReference type="ARBA" id="ARBA00023244"/>
    </source>
</evidence>
<feature type="binding site" evidence="12">
    <location>
        <begin position="46"/>
        <end position="47"/>
    </location>
    <ligand>
        <name>Fe-coproporphyrin III</name>
        <dbReference type="ChEBI" id="CHEBI:68438"/>
    </ligand>
</feature>
<dbReference type="GO" id="GO:0046872">
    <property type="term" value="F:metal ion binding"/>
    <property type="evidence" value="ECO:0007669"/>
    <property type="project" value="UniProtKB-UniRule"/>
</dbReference>
<dbReference type="PROSITE" id="PS00534">
    <property type="entry name" value="FERROCHELATASE"/>
    <property type="match status" value="1"/>
</dbReference>
<dbReference type="CDD" id="cd03411">
    <property type="entry name" value="Ferrochelatase_N"/>
    <property type="match status" value="1"/>
</dbReference>
<keyword evidence="10 12" id="KW-0627">Porphyrin biosynthesis</keyword>
<evidence type="ECO:0000256" key="11">
    <source>
        <dbReference type="ARBA" id="ARBA00024536"/>
    </source>
</evidence>
<evidence type="ECO:0000256" key="3">
    <source>
        <dbReference type="ARBA" id="ARBA00013215"/>
    </source>
</evidence>
<evidence type="ECO:0000256" key="12">
    <source>
        <dbReference type="HAMAP-Rule" id="MF_00323"/>
    </source>
</evidence>
<evidence type="ECO:0000256" key="2">
    <source>
        <dbReference type="ARBA" id="ARBA00007718"/>
    </source>
</evidence>
<protein>
    <recommendedName>
        <fullName evidence="4 12">Coproporphyrin III ferrochelatase</fullName>
        <ecNumber evidence="3 12">4.99.1.9</ecNumber>
    </recommendedName>
</protein>
<keyword evidence="9 12" id="KW-0456">Lyase</keyword>
<evidence type="ECO:0000256" key="9">
    <source>
        <dbReference type="ARBA" id="ARBA00023239"/>
    </source>
</evidence>
<evidence type="ECO:0000256" key="4">
    <source>
        <dbReference type="ARBA" id="ARBA00019484"/>
    </source>
</evidence>
<dbReference type="SUPFAM" id="SSF53800">
    <property type="entry name" value="Chelatase"/>
    <property type="match status" value="1"/>
</dbReference>
<dbReference type="NCBIfam" id="TIGR00109">
    <property type="entry name" value="hemH"/>
    <property type="match status" value="1"/>
</dbReference>
<dbReference type="Proteomes" id="UP000067625">
    <property type="component" value="Chromosome"/>
</dbReference>
<dbReference type="RefSeq" id="WP_053602020.1">
    <property type="nucleotide sequence ID" value="NZ_CP012600.1"/>
</dbReference>
<accession>A0A0M4G649</accession>
<sequence length="314" mass="35693">MGSKKIGLLVMAYGTPESLDQVESYYTHIRHGRKPSDELLEDLKDRYKAIGGISPLAKITKEQGEQLESRLNQTFPDTQFVLYLGLKHTAPFIEDAVQQMKNDGIEKAISIILAPHYSIFSVKAYNERAKSMSEKINGPEIHTIDSWYDEPKFISYWAEKIKETMSSIKDETKSVVIFSAHSLPEKILQNGDPYPDQLKETAKRISYLANVKNYAIGWQSAGQTGEPWIGPDVQDLTRTLYEEKGYESFIYCPVGFVAEHLEVLYDNDIECKAVTDELDVHYYRPKMPNADPVFIEGLVNAVSKEIKNLELITL</sequence>
<feature type="binding site" description="axial binding residue" evidence="12">
    <location>
        <position position="13"/>
    </location>
    <ligand>
        <name>Fe-coproporphyrin III</name>
        <dbReference type="ChEBI" id="CHEBI:68438"/>
    </ligand>
    <ligandPart>
        <name>Fe</name>
        <dbReference type="ChEBI" id="CHEBI:18248"/>
    </ligandPart>
</feature>
<evidence type="ECO:0000313" key="14">
    <source>
        <dbReference type="EMBL" id="ALC80295.1"/>
    </source>
</evidence>
<gene>
    <name evidence="12" type="primary">cpfC</name>
    <name evidence="14" type="ORF">AM592_00775</name>
</gene>
<evidence type="ECO:0000313" key="15">
    <source>
        <dbReference type="Proteomes" id="UP000067625"/>
    </source>
</evidence>
<feature type="binding site" evidence="12">
    <location>
        <position position="54"/>
    </location>
    <ligand>
        <name>Fe-coproporphyrin III</name>
        <dbReference type="ChEBI" id="CHEBI:68438"/>
    </ligand>
</feature>
<comment type="pathway">
    <text evidence="1 12 13">Porphyrin-containing compound metabolism; protoheme biosynthesis.</text>
</comment>
<feature type="binding site" evidence="12">
    <location>
        <position position="125"/>
    </location>
    <ligand>
        <name>Fe-coproporphyrin III</name>
        <dbReference type="ChEBI" id="CHEBI:68438"/>
    </ligand>
</feature>
<comment type="catalytic activity">
    <reaction evidence="11">
        <text>Fe-coproporphyrin III + 2 H(+) = coproporphyrin III + Fe(2+)</text>
        <dbReference type="Rhea" id="RHEA:49572"/>
        <dbReference type="ChEBI" id="CHEBI:15378"/>
        <dbReference type="ChEBI" id="CHEBI:29033"/>
        <dbReference type="ChEBI" id="CHEBI:68438"/>
        <dbReference type="ChEBI" id="CHEBI:131725"/>
        <dbReference type="EC" id="4.99.1.9"/>
    </reaction>
    <physiologicalReaction direction="right-to-left" evidence="11">
        <dbReference type="Rhea" id="RHEA:49574"/>
    </physiologicalReaction>
</comment>
<dbReference type="InterPro" id="IPR033659">
    <property type="entry name" value="Ferrochelatase_N"/>
</dbReference>
<dbReference type="InterPro" id="IPR019772">
    <property type="entry name" value="Ferrochelatase_AS"/>
</dbReference>
<dbReference type="FunFam" id="3.40.50.1400:FF:000009">
    <property type="entry name" value="Ferrochelatase"/>
    <property type="match status" value="1"/>
</dbReference>
<dbReference type="InterPro" id="IPR033644">
    <property type="entry name" value="Ferrochelatase_C"/>
</dbReference>
<dbReference type="CDD" id="cd00419">
    <property type="entry name" value="Ferrochelatase_C"/>
    <property type="match status" value="1"/>
</dbReference>
<dbReference type="HAMAP" id="MF_00323">
    <property type="entry name" value="Ferrochelatase"/>
    <property type="match status" value="1"/>
</dbReference>
<dbReference type="GO" id="GO:0006783">
    <property type="term" value="P:heme biosynthetic process"/>
    <property type="evidence" value="ECO:0007669"/>
    <property type="project" value="UniProtKB-UniRule"/>
</dbReference>
<comment type="function">
    <text evidence="12 13">Involved in coproporphyrin-dependent heme b biosynthesis. Catalyzes the insertion of ferrous iron into coproporphyrin III to form Fe-coproporphyrin III.</text>
</comment>
<comment type="subcellular location">
    <subcellularLocation>
        <location evidence="12 13">Cytoplasm</location>
    </subcellularLocation>
</comment>
<dbReference type="EMBL" id="CP012600">
    <property type="protein sequence ID" value="ALC80295.1"/>
    <property type="molecule type" value="Genomic_DNA"/>
</dbReference>
<feature type="binding site" evidence="12">
    <location>
        <position position="30"/>
    </location>
    <ligand>
        <name>Fe-coproporphyrin III</name>
        <dbReference type="ChEBI" id="CHEBI:68438"/>
    </ligand>
</feature>
<dbReference type="Pfam" id="PF00762">
    <property type="entry name" value="Ferrochelatase"/>
    <property type="match status" value="1"/>
</dbReference>
<reference evidence="14 15" key="2">
    <citation type="journal article" date="2016" name="Int. J. Syst. Evol. Microbiol.">
        <title>Bacillus gobiensis sp. nov., isolated from a soil sample.</title>
        <authorList>
            <person name="Liu B."/>
            <person name="Liu G.H."/>
            <person name="Cetin S."/>
            <person name="Schumann P."/>
            <person name="Pan Z.Z."/>
            <person name="Chen Q.Q."/>
        </authorList>
    </citation>
    <scope>NUCLEOTIDE SEQUENCE [LARGE SCALE GENOMIC DNA]</scope>
    <source>
        <strain evidence="14 15">FJAT-4402</strain>
    </source>
</reference>
<dbReference type="EC" id="4.99.1.9" evidence="3 12"/>
<dbReference type="InterPro" id="IPR001015">
    <property type="entry name" value="Ferrochelatase"/>
</dbReference>
<feature type="binding site" evidence="12">
    <location>
        <position position="262"/>
    </location>
    <ligand>
        <name>Fe(2+)</name>
        <dbReference type="ChEBI" id="CHEBI:29033"/>
    </ligand>
</feature>
<keyword evidence="5 12" id="KW-0963">Cytoplasm</keyword>
<proteinExistence type="inferred from homology"/>
<evidence type="ECO:0000256" key="6">
    <source>
        <dbReference type="ARBA" id="ARBA00022723"/>
    </source>
</evidence>
<keyword evidence="6 12" id="KW-0479">Metal-binding</keyword>
<evidence type="ECO:0000256" key="5">
    <source>
        <dbReference type="ARBA" id="ARBA00022490"/>
    </source>
</evidence>
<keyword evidence="15" id="KW-1185">Reference proteome</keyword>
<comment type="similarity">
    <text evidence="2 12 13">Belongs to the ferrochelatase family.</text>
</comment>
<dbReference type="PATRIC" id="fig|1441095.3.peg.174"/>
<evidence type="ECO:0000256" key="8">
    <source>
        <dbReference type="ARBA" id="ARBA00023133"/>
    </source>
</evidence>
<dbReference type="GO" id="GO:0005737">
    <property type="term" value="C:cytoplasm"/>
    <property type="evidence" value="ECO:0007669"/>
    <property type="project" value="UniProtKB-SubCell"/>
</dbReference>
<feature type="binding site" evidence="12">
    <location>
        <position position="181"/>
    </location>
    <ligand>
        <name>Fe(2+)</name>
        <dbReference type="ChEBI" id="CHEBI:29033"/>
    </ligand>
</feature>
<name>A0A0M4G649_9BACI</name>
<dbReference type="PANTHER" id="PTHR11108:SF1">
    <property type="entry name" value="FERROCHELATASE, MITOCHONDRIAL"/>
    <property type="match status" value="1"/>
</dbReference>
<dbReference type="STRING" id="1441095.AM592_00775"/>
<dbReference type="GO" id="GO:0004325">
    <property type="term" value="F:ferrochelatase activity"/>
    <property type="evidence" value="ECO:0007669"/>
    <property type="project" value="UniProtKB-UniRule"/>
</dbReference>
<keyword evidence="7 12" id="KW-0408">Iron</keyword>
<dbReference type="OrthoDB" id="9776380at2"/>
<organism evidence="14 15">
    <name type="scientific">Bacillus gobiensis</name>
    <dbReference type="NCBI Taxonomy" id="1441095"/>
    <lineage>
        <taxon>Bacteria</taxon>
        <taxon>Bacillati</taxon>
        <taxon>Bacillota</taxon>
        <taxon>Bacilli</taxon>
        <taxon>Bacillales</taxon>
        <taxon>Bacillaceae</taxon>
        <taxon>Bacillus</taxon>
    </lineage>
</organism>
<dbReference type="UniPathway" id="UPA00252"/>
<evidence type="ECO:0000256" key="13">
    <source>
        <dbReference type="RuleBase" id="RU000607"/>
    </source>
</evidence>
<reference evidence="15" key="1">
    <citation type="submission" date="2015-08" db="EMBL/GenBank/DDBJ databases">
        <title>Genome sequencing project for genomic taxonomy and phylogenomics of Bacillus-like bacteria.</title>
        <authorList>
            <person name="Liu B."/>
            <person name="Wang J."/>
            <person name="Zhu Y."/>
            <person name="Liu G."/>
            <person name="Chen Q."/>
            <person name="Chen Z."/>
            <person name="Lan J."/>
            <person name="Che J."/>
            <person name="Ge C."/>
            <person name="Shi H."/>
            <person name="Pan Z."/>
            <person name="Liu X."/>
        </authorList>
    </citation>
    <scope>NUCLEOTIDE SEQUENCE [LARGE SCALE GENOMIC DNA]</scope>
    <source>
        <strain evidence="15">FJAT-4402</strain>
    </source>
</reference>
<dbReference type="AlphaFoldDB" id="A0A0M4G649"/>
<evidence type="ECO:0000256" key="1">
    <source>
        <dbReference type="ARBA" id="ARBA00004744"/>
    </source>
</evidence>
<evidence type="ECO:0000256" key="7">
    <source>
        <dbReference type="ARBA" id="ARBA00023004"/>
    </source>
</evidence>
<dbReference type="Gene3D" id="3.40.50.1400">
    <property type="match status" value="2"/>
</dbReference>
<dbReference type="PANTHER" id="PTHR11108">
    <property type="entry name" value="FERROCHELATASE"/>
    <property type="match status" value="1"/>
</dbReference>
<dbReference type="NCBIfam" id="NF009095">
    <property type="entry name" value="PRK12435.1"/>
    <property type="match status" value="1"/>
</dbReference>
<keyword evidence="8 12" id="KW-0350">Heme biosynthesis</keyword>